<name>A0A1F5S1G4_9BACT</name>
<evidence type="ECO:0000313" key="1">
    <source>
        <dbReference type="EMBL" id="OGF20504.1"/>
    </source>
</evidence>
<protein>
    <submittedName>
        <fullName evidence="1">Uncharacterized protein</fullName>
    </submittedName>
</protein>
<proteinExistence type="predicted"/>
<comment type="caution">
    <text evidence="1">The sequence shown here is derived from an EMBL/GenBank/DDBJ whole genome shotgun (WGS) entry which is preliminary data.</text>
</comment>
<sequence length="107" mass="12404">MTDEKWLDAKSKIKEKFEIVEEGKEELGEMEGRGFREFVIFSGPLGKMKIERTVKAIVLDKKTFGSKRIGNQATVEYIYSDTEKSSKFKAYKWDDNNWIELTAEIGL</sequence>
<dbReference type="AlphaFoldDB" id="A0A1F5S1G4"/>
<gene>
    <name evidence="1" type="ORF">A2257_04040</name>
</gene>
<evidence type="ECO:0000313" key="2">
    <source>
        <dbReference type="Proteomes" id="UP000177407"/>
    </source>
</evidence>
<dbReference type="EMBL" id="MFGA01000023">
    <property type="protein sequence ID" value="OGF20504.1"/>
    <property type="molecule type" value="Genomic_DNA"/>
</dbReference>
<accession>A0A1F5S1G4</accession>
<organism evidence="1 2">
    <name type="scientific">Candidatus Falkowbacteria bacterium RIFOXYA2_FULL_38_12</name>
    <dbReference type="NCBI Taxonomy" id="1797993"/>
    <lineage>
        <taxon>Bacteria</taxon>
        <taxon>Candidatus Falkowiibacteriota</taxon>
    </lineage>
</organism>
<dbReference type="Proteomes" id="UP000177407">
    <property type="component" value="Unassembled WGS sequence"/>
</dbReference>
<reference evidence="1 2" key="1">
    <citation type="journal article" date="2016" name="Nat. Commun.">
        <title>Thousands of microbial genomes shed light on interconnected biogeochemical processes in an aquifer system.</title>
        <authorList>
            <person name="Anantharaman K."/>
            <person name="Brown C.T."/>
            <person name="Hug L.A."/>
            <person name="Sharon I."/>
            <person name="Castelle C.J."/>
            <person name="Probst A.J."/>
            <person name="Thomas B.C."/>
            <person name="Singh A."/>
            <person name="Wilkins M.J."/>
            <person name="Karaoz U."/>
            <person name="Brodie E.L."/>
            <person name="Williams K.H."/>
            <person name="Hubbard S.S."/>
            <person name="Banfield J.F."/>
        </authorList>
    </citation>
    <scope>NUCLEOTIDE SEQUENCE [LARGE SCALE GENOMIC DNA]</scope>
</reference>